<reference evidence="7 8" key="1">
    <citation type="submission" date="2020-04" db="EMBL/GenBank/DDBJ databases">
        <authorList>
            <person name="Klaysubun C."/>
            <person name="Duangmal K."/>
            <person name="Lipun K."/>
        </authorList>
    </citation>
    <scope>NUCLEOTIDE SEQUENCE [LARGE SCALE GENOMIC DNA]</scope>
    <source>
        <strain evidence="7 8">K10HN5</strain>
    </source>
</reference>
<feature type="region of interest" description="Disordered" evidence="5">
    <location>
        <begin position="311"/>
        <end position="351"/>
    </location>
</feature>
<protein>
    <submittedName>
        <fullName evidence="7">Fis family transcriptional regulator</fullName>
    </submittedName>
</protein>
<evidence type="ECO:0000256" key="5">
    <source>
        <dbReference type="SAM" id="MobiDB-lite"/>
    </source>
</evidence>
<proteinExistence type="predicted"/>
<dbReference type="PROSITE" id="PS50045">
    <property type="entry name" value="SIGMA54_INTERACT_4"/>
    <property type="match status" value="1"/>
</dbReference>
<evidence type="ECO:0000256" key="4">
    <source>
        <dbReference type="ARBA" id="ARBA00023163"/>
    </source>
</evidence>
<dbReference type="InterPro" id="IPR029016">
    <property type="entry name" value="GAF-like_dom_sf"/>
</dbReference>
<dbReference type="InterPro" id="IPR027417">
    <property type="entry name" value="P-loop_NTPase"/>
</dbReference>
<organism evidence="7 8">
    <name type="scientific">Pseudonocardia acidicola</name>
    <dbReference type="NCBI Taxonomy" id="2724939"/>
    <lineage>
        <taxon>Bacteria</taxon>
        <taxon>Bacillati</taxon>
        <taxon>Actinomycetota</taxon>
        <taxon>Actinomycetes</taxon>
        <taxon>Pseudonocardiales</taxon>
        <taxon>Pseudonocardiaceae</taxon>
        <taxon>Pseudonocardia</taxon>
    </lineage>
</organism>
<dbReference type="SUPFAM" id="SSF52540">
    <property type="entry name" value="P-loop containing nucleoside triphosphate hydrolases"/>
    <property type="match status" value="1"/>
</dbReference>
<dbReference type="Proteomes" id="UP000820669">
    <property type="component" value="Unassembled WGS sequence"/>
</dbReference>
<keyword evidence="2" id="KW-0067">ATP-binding</keyword>
<dbReference type="InterPro" id="IPR009057">
    <property type="entry name" value="Homeodomain-like_sf"/>
</dbReference>
<dbReference type="Gene3D" id="1.10.8.60">
    <property type="match status" value="1"/>
</dbReference>
<dbReference type="Gene3D" id="3.30.450.40">
    <property type="match status" value="1"/>
</dbReference>
<gene>
    <name evidence="7" type="ORF">HF526_26900</name>
</gene>
<dbReference type="Gene3D" id="3.40.50.300">
    <property type="entry name" value="P-loop containing nucleotide triphosphate hydrolases"/>
    <property type="match status" value="1"/>
</dbReference>
<evidence type="ECO:0000313" key="8">
    <source>
        <dbReference type="Proteomes" id="UP000820669"/>
    </source>
</evidence>
<dbReference type="SUPFAM" id="SSF46689">
    <property type="entry name" value="Homeodomain-like"/>
    <property type="match status" value="1"/>
</dbReference>
<dbReference type="InterPro" id="IPR002197">
    <property type="entry name" value="HTH_Fis"/>
</dbReference>
<dbReference type="InterPro" id="IPR058031">
    <property type="entry name" value="AAA_lid_NorR"/>
</dbReference>
<dbReference type="PANTHER" id="PTHR32071">
    <property type="entry name" value="TRANSCRIPTIONAL REGULATORY PROTEIN"/>
    <property type="match status" value="1"/>
</dbReference>
<keyword evidence="3" id="KW-0805">Transcription regulation</keyword>
<keyword evidence="1" id="KW-0547">Nucleotide-binding</keyword>
<evidence type="ECO:0000256" key="3">
    <source>
        <dbReference type="ARBA" id="ARBA00023015"/>
    </source>
</evidence>
<feature type="domain" description="Sigma-54 factor interaction" evidence="6">
    <location>
        <begin position="347"/>
        <end position="544"/>
    </location>
</feature>
<evidence type="ECO:0000259" key="6">
    <source>
        <dbReference type="PROSITE" id="PS50045"/>
    </source>
</evidence>
<dbReference type="EMBL" id="JAAXLA010000068">
    <property type="protein sequence ID" value="NMI00905.1"/>
    <property type="molecule type" value="Genomic_DNA"/>
</dbReference>
<dbReference type="Pfam" id="PF02954">
    <property type="entry name" value="HTH_8"/>
    <property type="match status" value="1"/>
</dbReference>
<dbReference type="Gene3D" id="1.10.10.60">
    <property type="entry name" value="Homeodomain-like"/>
    <property type="match status" value="1"/>
</dbReference>
<dbReference type="PRINTS" id="PR01590">
    <property type="entry name" value="HTHFIS"/>
</dbReference>
<evidence type="ECO:0000256" key="1">
    <source>
        <dbReference type="ARBA" id="ARBA00022741"/>
    </source>
</evidence>
<keyword evidence="8" id="KW-1185">Reference proteome</keyword>
<comment type="caution">
    <text evidence="7">The sequence shown here is derived from an EMBL/GenBank/DDBJ whole genome shotgun (WGS) entry which is preliminary data.</text>
</comment>
<dbReference type="InterPro" id="IPR002078">
    <property type="entry name" value="Sigma_54_int"/>
</dbReference>
<evidence type="ECO:0000313" key="7">
    <source>
        <dbReference type="EMBL" id="NMI00905.1"/>
    </source>
</evidence>
<keyword evidence="4" id="KW-0804">Transcription</keyword>
<sequence>MDDAMERRLLVATARADFLSSGDDDLYGVPDHVAASWRRSASCGVRPHELASDFHTELDLSSRLVRCAQPIIERLSDEVADVPISVALTDNRARILSRTDSNAWIGRLLDKVYFAQGFGYAEGSVGTNGVGTVLESGESVHIVGPEHFVESLQTFSCAGAPIRDPFSGRIEGILDVSCLSDQSSPVMHSLVRSAARDIERNLLLDRNQPQQALFDAYARIDARCREAVMAVGQRVVMANTMMQTLLDLTDLAALQDHTRFLMARHGTVDDELDLPSGAGVRLRGTRVTVGAEIAGMIVVVTVLADEDRPARLSGRSAAGSGRVVAGTRRPDAAAPSQGTPPRGRGSAAGRTPAWRAAAADIEAALRAHDALLVLGEPGTGRFTLIAELYHLVHDNGRSVALHAEDINQAPEDTIALLLQSDAAPSLYIMRDIDRLTEATVDRLLDAVRDAPEPHSPIYLAATAAETPPNEAPYRALLPCFRASVTVPPLRHRGADIAALATAMLAELAPHRDVRLTRDALRVIMRYRWPGNVRQLKEALTAALSRRPVGALEANDLPAFCHSTPRRSLRHVDEVERDAIVKALNDADGNRVAAATALGLARSTLYRKIKHYGITR</sequence>
<evidence type="ECO:0000256" key="2">
    <source>
        <dbReference type="ARBA" id="ARBA00022840"/>
    </source>
</evidence>
<dbReference type="Pfam" id="PF25601">
    <property type="entry name" value="AAA_lid_14"/>
    <property type="match status" value="1"/>
</dbReference>
<accession>A0ABX1SIW9</accession>
<name>A0ABX1SIW9_9PSEU</name>
<dbReference type="PANTHER" id="PTHR32071:SF122">
    <property type="entry name" value="SIGMA FACTOR"/>
    <property type="match status" value="1"/>
</dbReference>